<reference evidence="3 4" key="1">
    <citation type="submission" date="2023-09" db="EMBL/GenBank/DDBJ databases">
        <title>Description of three actinobacteria isolated from air of manufacturing shop in a pharmaceutical factory.</title>
        <authorList>
            <person name="Zhang D.-F."/>
        </authorList>
    </citation>
    <scope>NUCLEOTIDE SEQUENCE [LARGE SCALE GENOMIC DNA]</scope>
    <source>
        <strain evidence="3 4">LY-0111</strain>
    </source>
</reference>
<evidence type="ECO:0000256" key="2">
    <source>
        <dbReference type="SAM" id="Phobius"/>
    </source>
</evidence>
<evidence type="ECO:0000256" key="1">
    <source>
        <dbReference type="SAM" id="MobiDB-lite"/>
    </source>
</evidence>
<name>A0ABU2DR49_9MICC</name>
<dbReference type="Proteomes" id="UP001251870">
    <property type="component" value="Unassembled WGS sequence"/>
</dbReference>
<organism evidence="3 4">
    <name type="scientific">Nesterenkonia aerolata</name>
    <dbReference type="NCBI Taxonomy" id="3074079"/>
    <lineage>
        <taxon>Bacteria</taxon>
        <taxon>Bacillati</taxon>
        <taxon>Actinomycetota</taxon>
        <taxon>Actinomycetes</taxon>
        <taxon>Micrococcales</taxon>
        <taxon>Micrococcaceae</taxon>
        <taxon>Nesterenkonia</taxon>
    </lineage>
</organism>
<keyword evidence="4" id="KW-1185">Reference proteome</keyword>
<dbReference type="RefSeq" id="WP_310547877.1">
    <property type="nucleotide sequence ID" value="NZ_JAVKGR010000003.1"/>
</dbReference>
<evidence type="ECO:0008006" key="5">
    <source>
        <dbReference type="Google" id="ProtNLM"/>
    </source>
</evidence>
<accession>A0ABU2DR49</accession>
<feature type="compositionally biased region" description="Low complexity" evidence="1">
    <location>
        <begin position="138"/>
        <end position="158"/>
    </location>
</feature>
<evidence type="ECO:0000313" key="3">
    <source>
        <dbReference type="EMBL" id="MDR8018891.1"/>
    </source>
</evidence>
<feature type="transmembrane region" description="Helical" evidence="2">
    <location>
        <begin position="39"/>
        <end position="60"/>
    </location>
</feature>
<feature type="transmembrane region" description="Helical" evidence="2">
    <location>
        <begin position="12"/>
        <end position="33"/>
    </location>
</feature>
<comment type="caution">
    <text evidence="3">The sequence shown here is derived from an EMBL/GenBank/DDBJ whole genome shotgun (WGS) entry which is preliminary data.</text>
</comment>
<keyword evidence="2" id="KW-0812">Transmembrane</keyword>
<keyword evidence="2" id="KW-0472">Membrane</keyword>
<gene>
    <name evidence="3" type="ORF">RIL96_04860</name>
</gene>
<keyword evidence="2" id="KW-1133">Transmembrane helix</keyword>
<proteinExistence type="predicted"/>
<protein>
    <recommendedName>
        <fullName evidence="5">Superfamily III holin-X</fullName>
    </recommendedName>
</protein>
<evidence type="ECO:0000313" key="4">
    <source>
        <dbReference type="Proteomes" id="UP001251870"/>
    </source>
</evidence>
<sequence>MDEIRRLIRQMKLLAGVILAAAGITLIGLILFLFGLHTWGLLVMLLATQGLVAGAAVVLYRALLLRTPGPNAQAEAEPAPRGASTEDIVEALRGELSATTSQQQQLGRLLTAHREATVQRRRSLFTETFTQMPGVRVSAAQSSQQQASQRQPLQQRAPESGGHQEHGPDTAAETVRG</sequence>
<dbReference type="EMBL" id="JAVKGR010000003">
    <property type="protein sequence ID" value="MDR8018891.1"/>
    <property type="molecule type" value="Genomic_DNA"/>
</dbReference>
<feature type="region of interest" description="Disordered" evidence="1">
    <location>
        <begin position="135"/>
        <end position="177"/>
    </location>
</feature>